<dbReference type="InterPro" id="IPR006158">
    <property type="entry name" value="Cobalamin-bd"/>
</dbReference>
<evidence type="ECO:0000313" key="9">
    <source>
        <dbReference type="Proteomes" id="UP000245412"/>
    </source>
</evidence>
<dbReference type="PANTHER" id="PTHR43409:SF16">
    <property type="entry name" value="SLR0320 PROTEIN"/>
    <property type="match status" value="1"/>
</dbReference>
<dbReference type="CDD" id="cd01335">
    <property type="entry name" value="Radical_SAM"/>
    <property type="match status" value="1"/>
</dbReference>
<keyword evidence="5" id="KW-0411">Iron-sulfur</keyword>
<dbReference type="EMBL" id="QGGY01000011">
    <property type="protein sequence ID" value="PWJ73805.1"/>
    <property type="molecule type" value="Genomic_DNA"/>
</dbReference>
<dbReference type="PROSITE" id="PS51332">
    <property type="entry name" value="B12_BINDING"/>
    <property type="match status" value="1"/>
</dbReference>
<keyword evidence="2" id="KW-0949">S-adenosyl-L-methionine</keyword>
<evidence type="ECO:0000256" key="3">
    <source>
        <dbReference type="ARBA" id="ARBA00022723"/>
    </source>
</evidence>
<dbReference type="InterPro" id="IPR051198">
    <property type="entry name" value="BchE-like"/>
</dbReference>
<dbReference type="Pfam" id="PF02310">
    <property type="entry name" value="B12-binding"/>
    <property type="match status" value="1"/>
</dbReference>
<dbReference type="Pfam" id="PF04055">
    <property type="entry name" value="Radical_SAM"/>
    <property type="match status" value="1"/>
</dbReference>
<dbReference type="AlphaFoldDB" id="A0AB73T1K1"/>
<dbReference type="InterPro" id="IPR023404">
    <property type="entry name" value="rSAM_horseshoe"/>
</dbReference>
<accession>A0AB73T1K1</accession>
<dbReference type="GO" id="GO:0005829">
    <property type="term" value="C:cytosol"/>
    <property type="evidence" value="ECO:0007669"/>
    <property type="project" value="TreeGrafter"/>
</dbReference>
<dbReference type="PANTHER" id="PTHR43409">
    <property type="entry name" value="ANAEROBIC MAGNESIUM-PROTOPORPHYRIN IX MONOMETHYL ESTER CYCLASE-RELATED"/>
    <property type="match status" value="1"/>
</dbReference>
<dbReference type="RefSeq" id="WP_109747596.1">
    <property type="nucleotide sequence ID" value="NZ_JANKBI010000011.1"/>
</dbReference>
<dbReference type="CDD" id="cd02068">
    <property type="entry name" value="radical_SAM_B12_BD"/>
    <property type="match status" value="1"/>
</dbReference>
<dbReference type="SFLD" id="SFLDG01123">
    <property type="entry name" value="methyltransferase_(Class_B)"/>
    <property type="match status" value="1"/>
</dbReference>
<dbReference type="InterPro" id="IPR007197">
    <property type="entry name" value="rSAM"/>
</dbReference>
<evidence type="ECO:0000256" key="5">
    <source>
        <dbReference type="ARBA" id="ARBA00023014"/>
    </source>
</evidence>
<dbReference type="GO" id="GO:0046872">
    <property type="term" value="F:metal ion binding"/>
    <property type="evidence" value="ECO:0007669"/>
    <property type="project" value="UniProtKB-KW"/>
</dbReference>
<dbReference type="InterPro" id="IPR058240">
    <property type="entry name" value="rSAM_sf"/>
</dbReference>
<feature type="domain" description="B12-binding" evidence="6">
    <location>
        <begin position="1"/>
        <end position="134"/>
    </location>
</feature>
<evidence type="ECO:0000259" key="6">
    <source>
        <dbReference type="PROSITE" id="PS51332"/>
    </source>
</evidence>
<dbReference type="InterPro" id="IPR034466">
    <property type="entry name" value="Methyltransferase_Class_B"/>
</dbReference>
<dbReference type="GO" id="GO:0031419">
    <property type="term" value="F:cobalamin binding"/>
    <property type="evidence" value="ECO:0007669"/>
    <property type="project" value="InterPro"/>
</dbReference>
<evidence type="ECO:0000256" key="4">
    <source>
        <dbReference type="ARBA" id="ARBA00023004"/>
    </source>
</evidence>
<name>A0AB73T1K1_9FIRM</name>
<gene>
    <name evidence="8" type="ORF">C7383_111141</name>
</gene>
<dbReference type="SFLD" id="SFLDG01082">
    <property type="entry name" value="B12-binding_domain_containing"/>
    <property type="match status" value="1"/>
</dbReference>
<keyword evidence="9" id="KW-1185">Reference proteome</keyword>
<dbReference type="Gene3D" id="3.40.50.280">
    <property type="entry name" value="Cobalamin-binding domain"/>
    <property type="match status" value="1"/>
</dbReference>
<protein>
    <submittedName>
        <fullName evidence="8">Radical SAM superfamily enzyme YgiQ (UPF0313 family)</fullName>
    </submittedName>
</protein>
<comment type="caution">
    <text evidence="8">The sequence shown here is derived from an EMBL/GenBank/DDBJ whole genome shotgun (WGS) entry which is preliminary data.</text>
</comment>
<dbReference type="Pfam" id="PF13311">
    <property type="entry name" value="DUF4080"/>
    <property type="match status" value="1"/>
</dbReference>
<keyword evidence="3" id="KW-0479">Metal-binding</keyword>
<keyword evidence="4" id="KW-0408">Iron</keyword>
<dbReference type="SUPFAM" id="SSF52242">
    <property type="entry name" value="Cobalamin (vitamin B12)-binding domain"/>
    <property type="match status" value="1"/>
</dbReference>
<proteinExistence type="predicted"/>
<evidence type="ECO:0000313" key="8">
    <source>
        <dbReference type="EMBL" id="PWJ73805.1"/>
    </source>
</evidence>
<dbReference type="InterPro" id="IPR025288">
    <property type="entry name" value="DUF4080"/>
</dbReference>
<comment type="cofactor">
    <cofactor evidence="1">
        <name>[4Fe-4S] cluster</name>
        <dbReference type="ChEBI" id="CHEBI:49883"/>
    </cofactor>
</comment>
<dbReference type="Gene3D" id="3.80.30.20">
    <property type="entry name" value="tm_1862 like domain"/>
    <property type="match status" value="1"/>
</dbReference>
<sequence>MKFLLTAINAKYIHSNLALYSLRAYAGEYAGHVKLLEYTINHRPDEILEAVYQEQPDVAAFSCYIWNLEYIRQVAEELKKIMPALEIWVGGPEVSFESSAFLKKNPYIKGVMAGEGEQTFLELLKAYLECGDICGSGRQIQDRGGMDRGCGYCLPDSSASRIAGLCFRREDGSILTTPPRDFTPMDEIPFMYSDMSDLRHRIVYYESSRGCPFSCSYCLSSIDKRVRFRSLHLVEQELQFFLDHKVPQVKFVDRTFNCSHSHALSVWKYIRDHDNGITNFHFEIAADILNDEEMALLKTMRPGLVQLEIGVQSTNTDTVREIRRVMDFEAVKRNVLSIRSARNIHQHLDLIAGLPFEDMDSFIRSFNDVYALAPDQFQLGFLKVLKGSLMHEKAREYGILYHSRPQYEVLCSAWLPYDGLLLLKSVEEMVEVYYNSHQFERTVRRLEREFEHPFGMYEALAGFYRERGYSKMSHSRMARFKILREFIMMHSPVAERSSGNEPWRPSGTEVPALGGDDRTELYEELLTLDWYLRENSRSRPEWAGDEAVHKDEKYEFYKSEEKEPVHLKGYEGYRARQMMTMTHLEYFTHDVLGDGQKGRYRVLFDYQQRDPLNDDARAIYV</sequence>
<dbReference type="InterPro" id="IPR006638">
    <property type="entry name" value="Elp3/MiaA/NifB-like_rSAM"/>
</dbReference>
<dbReference type="PROSITE" id="PS51918">
    <property type="entry name" value="RADICAL_SAM"/>
    <property type="match status" value="1"/>
</dbReference>
<dbReference type="SMART" id="SM00729">
    <property type="entry name" value="Elp3"/>
    <property type="match status" value="1"/>
</dbReference>
<feature type="domain" description="Radical SAM core" evidence="7">
    <location>
        <begin position="197"/>
        <end position="418"/>
    </location>
</feature>
<dbReference type="Proteomes" id="UP000245412">
    <property type="component" value="Unassembled WGS sequence"/>
</dbReference>
<reference evidence="8 9" key="1">
    <citation type="submission" date="2018-05" db="EMBL/GenBank/DDBJ databases">
        <authorList>
            <person name="Goeker M."/>
            <person name="Huntemann M."/>
            <person name="Clum A."/>
            <person name="Pillay M."/>
            <person name="Palaniappan K."/>
            <person name="Varghese N."/>
            <person name="Mikhailova N."/>
            <person name="Stamatis D."/>
            <person name="Reddy T."/>
            <person name="Daum C."/>
            <person name="Shapiro N."/>
            <person name="Ivanova N."/>
            <person name="Kyrpides N."/>
            <person name="Woyke T."/>
        </authorList>
    </citation>
    <scope>NUCLEOTIDE SEQUENCE [LARGE SCALE GENOMIC DNA]</scope>
    <source>
        <strain evidence="8 9">DSM 26524</strain>
    </source>
</reference>
<evidence type="ECO:0000256" key="1">
    <source>
        <dbReference type="ARBA" id="ARBA00001966"/>
    </source>
</evidence>
<dbReference type="SFLD" id="SFLDS00029">
    <property type="entry name" value="Radical_SAM"/>
    <property type="match status" value="1"/>
</dbReference>
<dbReference type="SUPFAM" id="SSF102114">
    <property type="entry name" value="Radical SAM enzymes"/>
    <property type="match status" value="1"/>
</dbReference>
<organism evidence="8 9">
    <name type="scientific">Murimonas intestini</name>
    <dbReference type="NCBI Taxonomy" id="1337051"/>
    <lineage>
        <taxon>Bacteria</taxon>
        <taxon>Bacillati</taxon>
        <taxon>Bacillota</taxon>
        <taxon>Clostridia</taxon>
        <taxon>Lachnospirales</taxon>
        <taxon>Lachnospiraceae</taxon>
        <taxon>Murimonas</taxon>
    </lineage>
</organism>
<evidence type="ECO:0000259" key="7">
    <source>
        <dbReference type="PROSITE" id="PS51918"/>
    </source>
</evidence>
<evidence type="ECO:0000256" key="2">
    <source>
        <dbReference type="ARBA" id="ARBA00022691"/>
    </source>
</evidence>
<dbReference type="InterPro" id="IPR036724">
    <property type="entry name" value="Cobalamin-bd_sf"/>
</dbReference>
<dbReference type="GO" id="GO:0003824">
    <property type="term" value="F:catalytic activity"/>
    <property type="evidence" value="ECO:0007669"/>
    <property type="project" value="InterPro"/>
</dbReference>
<dbReference type="GO" id="GO:0051539">
    <property type="term" value="F:4 iron, 4 sulfur cluster binding"/>
    <property type="evidence" value="ECO:0007669"/>
    <property type="project" value="UniProtKB-KW"/>
</dbReference>